<gene>
    <name evidence="1" type="ORF">BDN72DRAFT_831312</name>
</gene>
<accession>A0ACD3BDF5</accession>
<organism evidence="1 2">
    <name type="scientific">Pluteus cervinus</name>
    <dbReference type="NCBI Taxonomy" id="181527"/>
    <lineage>
        <taxon>Eukaryota</taxon>
        <taxon>Fungi</taxon>
        <taxon>Dikarya</taxon>
        <taxon>Basidiomycota</taxon>
        <taxon>Agaricomycotina</taxon>
        <taxon>Agaricomycetes</taxon>
        <taxon>Agaricomycetidae</taxon>
        <taxon>Agaricales</taxon>
        <taxon>Pluteineae</taxon>
        <taxon>Pluteaceae</taxon>
        <taxon>Pluteus</taxon>
    </lineage>
</organism>
<protein>
    <submittedName>
        <fullName evidence="1">Uncharacterized protein</fullName>
    </submittedName>
</protein>
<sequence>MSSPASAASAAALAAAAERRIQTLPLQQTAAQLAAEHDTRQKFRRLIDPGIIRPNAKDQAMSSLKTLYKIAENLIHEPENPKFRRFKPTNSIIKRDLMDPKGTLEYAIELGFRPEVDNFQPYYAWHPRHLEVLKIGATILKDYIDLETEKETRTTLAKKAEKAVAEAAAEKVKLAFMDDRKSKMQNDEREKIWRAARMARAAQGPASSSVDISSRRSSESPERNMPGAGHSLREENPPPPYHPELDTDTPAGPTDA</sequence>
<evidence type="ECO:0000313" key="2">
    <source>
        <dbReference type="Proteomes" id="UP000308600"/>
    </source>
</evidence>
<reference evidence="1 2" key="1">
    <citation type="journal article" date="2019" name="Nat. Ecol. Evol.">
        <title>Megaphylogeny resolves global patterns of mushroom evolution.</title>
        <authorList>
            <person name="Varga T."/>
            <person name="Krizsan K."/>
            <person name="Foldi C."/>
            <person name="Dima B."/>
            <person name="Sanchez-Garcia M."/>
            <person name="Sanchez-Ramirez S."/>
            <person name="Szollosi G.J."/>
            <person name="Szarkandi J.G."/>
            <person name="Papp V."/>
            <person name="Albert L."/>
            <person name="Andreopoulos W."/>
            <person name="Angelini C."/>
            <person name="Antonin V."/>
            <person name="Barry K.W."/>
            <person name="Bougher N.L."/>
            <person name="Buchanan P."/>
            <person name="Buyck B."/>
            <person name="Bense V."/>
            <person name="Catcheside P."/>
            <person name="Chovatia M."/>
            <person name="Cooper J."/>
            <person name="Damon W."/>
            <person name="Desjardin D."/>
            <person name="Finy P."/>
            <person name="Geml J."/>
            <person name="Haridas S."/>
            <person name="Hughes K."/>
            <person name="Justo A."/>
            <person name="Karasinski D."/>
            <person name="Kautmanova I."/>
            <person name="Kiss B."/>
            <person name="Kocsube S."/>
            <person name="Kotiranta H."/>
            <person name="LaButti K.M."/>
            <person name="Lechner B.E."/>
            <person name="Liimatainen K."/>
            <person name="Lipzen A."/>
            <person name="Lukacs Z."/>
            <person name="Mihaltcheva S."/>
            <person name="Morgado L.N."/>
            <person name="Niskanen T."/>
            <person name="Noordeloos M.E."/>
            <person name="Ohm R.A."/>
            <person name="Ortiz-Santana B."/>
            <person name="Ovrebo C."/>
            <person name="Racz N."/>
            <person name="Riley R."/>
            <person name="Savchenko A."/>
            <person name="Shiryaev A."/>
            <person name="Soop K."/>
            <person name="Spirin V."/>
            <person name="Szebenyi C."/>
            <person name="Tomsovsky M."/>
            <person name="Tulloss R.E."/>
            <person name="Uehling J."/>
            <person name="Grigoriev I.V."/>
            <person name="Vagvolgyi C."/>
            <person name="Papp T."/>
            <person name="Martin F.M."/>
            <person name="Miettinen O."/>
            <person name="Hibbett D.S."/>
            <person name="Nagy L.G."/>
        </authorList>
    </citation>
    <scope>NUCLEOTIDE SEQUENCE [LARGE SCALE GENOMIC DNA]</scope>
    <source>
        <strain evidence="1 2">NL-1719</strain>
    </source>
</reference>
<dbReference type="EMBL" id="ML208261">
    <property type="protein sequence ID" value="TFK75875.1"/>
    <property type="molecule type" value="Genomic_DNA"/>
</dbReference>
<proteinExistence type="predicted"/>
<dbReference type="Proteomes" id="UP000308600">
    <property type="component" value="Unassembled WGS sequence"/>
</dbReference>
<evidence type="ECO:0000313" key="1">
    <source>
        <dbReference type="EMBL" id="TFK75875.1"/>
    </source>
</evidence>
<keyword evidence="2" id="KW-1185">Reference proteome</keyword>
<name>A0ACD3BDF5_9AGAR</name>